<comment type="cofactor">
    <cofactor evidence="2">
        <name>thiamine diphosphate</name>
        <dbReference type="ChEBI" id="CHEBI:58937"/>
    </cofactor>
</comment>
<evidence type="ECO:0000256" key="8">
    <source>
        <dbReference type="ARBA" id="ARBA00023052"/>
    </source>
</evidence>
<evidence type="ECO:0000256" key="3">
    <source>
        <dbReference type="ARBA" id="ARBA00004813"/>
    </source>
</evidence>
<evidence type="ECO:0000256" key="5">
    <source>
        <dbReference type="ARBA" id="ARBA00022723"/>
    </source>
</evidence>
<dbReference type="Gene3D" id="3.40.50.12470">
    <property type="match status" value="1"/>
</dbReference>
<organism evidence="14 15">
    <name type="scientific">Rothia mucilaginosa</name>
    <dbReference type="NCBI Taxonomy" id="43675"/>
    <lineage>
        <taxon>Bacteria</taxon>
        <taxon>Bacillati</taxon>
        <taxon>Actinomycetota</taxon>
        <taxon>Actinomycetes</taxon>
        <taxon>Micrococcales</taxon>
        <taxon>Micrococcaceae</taxon>
        <taxon>Rothia</taxon>
    </lineage>
</organism>
<keyword evidence="7" id="KW-0560">Oxidoreductase</keyword>
<reference evidence="14" key="1">
    <citation type="submission" date="2021-02" db="EMBL/GenBank/DDBJ databases">
        <title>Infant gut strain persistence is associated with maternal origin, phylogeny, and functional potential including surface adhesion and iron acquisition.</title>
        <authorList>
            <person name="Lou Y.C."/>
        </authorList>
    </citation>
    <scope>NUCLEOTIDE SEQUENCE</scope>
    <source>
        <strain evidence="14">L1_008_092G1_dasL1_008_092G1_concoct_16</strain>
    </source>
</reference>
<sequence>MPNLPEHLVPEEFAGNEWFVEEQYERYQKDKNLVDPSWWPIFETIDKALGGAGTASAPSPAVAAPAAPVAPATPAAAPAAPAAPTAPVASKPTKAPAAPSPAPATPKANTVEPAEDKIVPLRGPAKAVVTTMEESLTVPTATTVRAVPAKLLIENRSAINKYLASTRGGKVSFTHIIGYAVIRAVAAMPSMNVTYNVDEKGKPVAVHNAHVNFGLAIDIPRPDGSRNLVVPNIKGAEQLSFREFWDAYNDIVKRGRNGALTIEDFRGTTVSLTNPGGIGTVHSVPRLSKGQAAIIGVGALEYPAEFRGLSEKLITQQGLSKIITLTSTYDHRVIQGAGSGEFLKLVEHYLLGGDDFYDAIFRDLRIPFEPVRWARDNHIDDEHEISKVARIQQLIHAYRVHGHLTAATNPVGYEMRSHPDLKLERYGLTLWDLDRVYPTGGFGGAERLPLRTILERLHEAYSGSLSVEYMYSEDPEVRAWVQEHLEHGVTKPNREEQLRVLSKLVEAEAFENFLQTKYLGQKRFSLEGGESLIPLLDAVLDKAANKDLKGVAIGMAHRGRLNVLTNIAGKSYAQIFREFSGTAAPYEGGSGDVKYHLGTEGAFTSDSGKQTQVYVAANPSHLEAANTVLEGIVRAKQDVYREQGIEGYPVLPILIHGDAAFAGQGIVMETLQMAGLKAYTTGGTLHIVVNNQIGFTTLPNDGRTATHPSDIARMTKAPVFHVNADDPDAVVRAARLAFEYRERFGRDVVIDLICYRRRGHNEADDPSMTQPKMYQDIDALPSTRTLYAQDLVGRGDVSQEEADEVLDSYHSKLDAIFVETQSSAPAPSAPHVSGLELPAAQQNTEVVHAGKTAISLETFQRIADAFGQAPEGFTIHKKLKKLMDQRVEMGRSGHVNWGMGELLAFGSLLLEGTDVRMSGQDVQRGTFVQRHAVLHDHLTDEEWSPLQHLSEDQGKFRIYNSFLSEYGVLGFEYGYSVERPDSLVVWEAQFGDFANGAQTIIDEFVSSSEQKWGQRSSLVMLLPHGYEGQGPDHSSARIERYLQLCAENNMTVAVPSTPASHFHLLRRHAQHRPYKPLVVISPKQLLRLKAAASSIEDFTEGSFQPVIGDRSGINPAQVERLVFVSGRLYYDLEAERERRGDTKTAIVSVEQLYPLPEKEIKGQLALYSNATDVVWAQDEPANQGQWPFMAVNLLPLLDRRVRLASRPAAASPAAGTGKLHAAENEALLKQVFEG</sequence>
<feature type="compositionally biased region" description="Low complexity" evidence="12">
    <location>
        <begin position="72"/>
        <end position="97"/>
    </location>
</feature>
<dbReference type="InterPro" id="IPR023213">
    <property type="entry name" value="CAT-like_dom_sf"/>
</dbReference>
<dbReference type="Pfam" id="PF16078">
    <property type="entry name" value="2-oxogl_dehyd_N"/>
    <property type="match status" value="1"/>
</dbReference>
<evidence type="ECO:0000256" key="6">
    <source>
        <dbReference type="ARBA" id="ARBA00022842"/>
    </source>
</evidence>
<evidence type="ECO:0000256" key="7">
    <source>
        <dbReference type="ARBA" id="ARBA00023002"/>
    </source>
</evidence>
<keyword evidence="6" id="KW-0460">Magnesium</keyword>
<dbReference type="EMBL" id="JAGZXI010000003">
    <property type="protein sequence ID" value="MBS6634552.1"/>
    <property type="molecule type" value="Genomic_DNA"/>
</dbReference>
<keyword evidence="4" id="KW-0816">Tricarboxylic acid cycle</keyword>
<dbReference type="CDD" id="cd02016">
    <property type="entry name" value="TPP_E1_OGDC_like"/>
    <property type="match status" value="1"/>
</dbReference>
<dbReference type="GO" id="GO:0030976">
    <property type="term" value="F:thiamine pyrophosphate binding"/>
    <property type="evidence" value="ECO:0007669"/>
    <property type="project" value="InterPro"/>
</dbReference>
<evidence type="ECO:0000313" key="15">
    <source>
        <dbReference type="Proteomes" id="UP000739069"/>
    </source>
</evidence>
<dbReference type="InterPro" id="IPR001078">
    <property type="entry name" value="2-oxoacid_DH_actylTfrase"/>
</dbReference>
<evidence type="ECO:0000256" key="12">
    <source>
        <dbReference type="SAM" id="MobiDB-lite"/>
    </source>
</evidence>
<dbReference type="AlphaFoldDB" id="A0A943Y3J8"/>
<dbReference type="PIRSF" id="PIRSF000157">
    <property type="entry name" value="Oxoglu_dh_E1"/>
    <property type="match status" value="1"/>
</dbReference>
<dbReference type="InterPro" id="IPR029061">
    <property type="entry name" value="THDP-binding"/>
</dbReference>
<comment type="pathway">
    <text evidence="3">Carbohydrate metabolism; tricarboxylic acid cycle; succinyl-CoA from 2-oxoglutarate (dehydrogenase route): step 1/1.</text>
</comment>
<comment type="catalytic activity">
    <reaction evidence="10">
        <text>N(6)-[(R)-lipoyl]-L-lysyl-[protein] + 2-oxoglutarate + H(+) = N(6)-[(R)-S(8)-succinyldihydrolipoyl]-L-lysyl-[protein] + CO2</text>
        <dbReference type="Rhea" id="RHEA:12188"/>
        <dbReference type="Rhea" id="RHEA-COMP:10474"/>
        <dbReference type="Rhea" id="RHEA-COMP:20092"/>
        <dbReference type="ChEBI" id="CHEBI:15378"/>
        <dbReference type="ChEBI" id="CHEBI:16526"/>
        <dbReference type="ChEBI" id="CHEBI:16810"/>
        <dbReference type="ChEBI" id="CHEBI:83099"/>
        <dbReference type="ChEBI" id="CHEBI:83120"/>
        <dbReference type="EC" id="1.2.4.2"/>
    </reaction>
</comment>
<name>A0A943Y3J8_9MICC</name>
<dbReference type="GO" id="GO:0005829">
    <property type="term" value="C:cytosol"/>
    <property type="evidence" value="ECO:0007669"/>
    <property type="project" value="TreeGrafter"/>
</dbReference>
<dbReference type="Pfam" id="PF16870">
    <property type="entry name" value="OxoGdeHyase_C"/>
    <property type="match status" value="1"/>
</dbReference>
<dbReference type="RefSeq" id="WP_303952164.1">
    <property type="nucleotide sequence ID" value="NZ_JAGZXI010000003.1"/>
</dbReference>
<dbReference type="Pfam" id="PF00676">
    <property type="entry name" value="E1_dh"/>
    <property type="match status" value="1"/>
</dbReference>
<keyword evidence="5" id="KW-0479">Metal-binding</keyword>
<proteinExistence type="predicted"/>
<dbReference type="NCBIfam" id="NF006914">
    <property type="entry name" value="PRK09404.1"/>
    <property type="match status" value="1"/>
</dbReference>
<protein>
    <submittedName>
        <fullName evidence="14">Multifunctional oxoglutarate decarboxylase/oxoglutarate dehydrogenase thiamine pyrophosphate-binding subunit/dihydrolipoyllysine-residue succinyltransferase subunit</fullName>
        <ecNumber evidence="14">4.1.1.71</ecNumber>
    </submittedName>
</protein>
<comment type="cofactor">
    <cofactor evidence="1">
        <name>Mg(2+)</name>
        <dbReference type="ChEBI" id="CHEBI:18420"/>
    </cofactor>
</comment>
<dbReference type="SUPFAM" id="SSF52518">
    <property type="entry name" value="Thiamin diphosphate-binding fold (THDP-binding)"/>
    <property type="match status" value="2"/>
</dbReference>
<dbReference type="EC" id="4.1.1.71" evidence="14"/>
<dbReference type="SUPFAM" id="SSF52777">
    <property type="entry name" value="CoA-dependent acyltransferases"/>
    <property type="match status" value="1"/>
</dbReference>
<dbReference type="GO" id="GO:0004149">
    <property type="term" value="F:dihydrolipoyllysine-residue succinyltransferase activity"/>
    <property type="evidence" value="ECO:0007669"/>
    <property type="project" value="UniProtKB-EC"/>
</dbReference>
<evidence type="ECO:0000256" key="4">
    <source>
        <dbReference type="ARBA" id="ARBA00022532"/>
    </source>
</evidence>
<dbReference type="InterPro" id="IPR001017">
    <property type="entry name" value="DH_E1"/>
</dbReference>
<dbReference type="Gene3D" id="3.30.559.10">
    <property type="entry name" value="Chloramphenicol acetyltransferase-like domain"/>
    <property type="match status" value="1"/>
</dbReference>
<dbReference type="Pfam" id="PF02779">
    <property type="entry name" value="Transket_pyr"/>
    <property type="match status" value="1"/>
</dbReference>
<feature type="region of interest" description="Disordered" evidence="12">
    <location>
        <begin position="72"/>
        <end position="117"/>
    </location>
</feature>
<dbReference type="Pfam" id="PF00198">
    <property type="entry name" value="2-oxoacid_dh"/>
    <property type="match status" value="1"/>
</dbReference>
<dbReference type="NCBIfam" id="TIGR00239">
    <property type="entry name" value="2oxo_dh_E1"/>
    <property type="match status" value="1"/>
</dbReference>
<comment type="catalytic activity">
    <reaction evidence="11">
        <text>N(6)-[(R)-dihydrolipoyl]-L-lysyl-[protein] + succinyl-CoA = N(6)-[(R)-S(8)-succinyldihydrolipoyl]-L-lysyl-[protein] + CoA</text>
        <dbReference type="Rhea" id="RHEA:15213"/>
        <dbReference type="Rhea" id="RHEA-COMP:10475"/>
        <dbReference type="Rhea" id="RHEA-COMP:20092"/>
        <dbReference type="ChEBI" id="CHEBI:57287"/>
        <dbReference type="ChEBI" id="CHEBI:57292"/>
        <dbReference type="ChEBI" id="CHEBI:83100"/>
        <dbReference type="ChEBI" id="CHEBI:83120"/>
        <dbReference type="EC" id="2.3.1.61"/>
    </reaction>
</comment>
<dbReference type="InterPro" id="IPR042179">
    <property type="entry name" value="KGD_C_sf"/>
</dbReference>
<evidence type="ECO:0000256" key="11">
    <source>
        <dbReference type="ARBA" id="ARBA00052761"/>
    </source>
</evidence>
<dbReference type="Gene3D" id="3.40.50.970">
    <property type="match status" value="1"/>
</dbReference>
<evidence type="ECO:0000259" key="13">
    <source>
        <dbReference type="SMART" id="SM00861"/>
    </source>
</evidence>
<keyword evidence="9" id="KW-0511">Multifunctional enzyme</keyword>
<dbReference type="InterPro" id="IPR011603">
    <property type="entry name" value="2oxoglutarate_DH_E1"/>
</dbReference>
<dbReference type="GO" id="GO:0008683">
    <property type="term" value="F:2-oxoglutarate decarboxylase activity"/>
    <property type="evidence" value="ECO:0007669"/>
    <property type="project" value="UniProtKB-EC"/>
</dbReference>
<dbReference type="PANTHER" id="PTHR23152">
    <property type="entry name" value="2-OXOGLUTARATE DEHYDROGENASE"/>
    <property type="match status" value="1"/>
</dbReference>
<dbReference type="PANTHER" id="PTHR23152:SF4">
    <property type="entry name" value="2-OXOADIPATE DEHYDROGENASE COMPLEX COMPONENT E1"/>
    <property type="match status" value="1"/>
</dbReference>
<dbReference type="Proteomes" id="UP000739069">
    <property type="component" value="Unassembled WGS sequence"/>
</dbReference>
<keyword evidence="14" id="KW-0456">Lyase</keyword>
<dbReference type="GO" id="GO:0006099">
    <property type="term" value="P:tricarboxylic acid cycle"/>
    <property type="evidence" value="ECO:0007669"/>
    <property type="project" value="UniProtKB-KW"/>
</dbReference>
<comment type="caution">
    <text evidence="14">The sequence shown here is derived from an EMBL/GenBank/DDBJ whole genome shotgun (WGS) entry which is preliminary data.</text>
</comment>
<gene>
    <name evidence="14" type="ORF">KH265_02635</name>
</gene>
<evidence type="ECO:0000256" key="10">
    <source>
        <dbReference type="ARBA" id="ARBA00051911"/>
    </source>
</evidence>
<evidence type="ECO:0000256" key="9">
    <source>
        <dbReference type="ARBA" id="ARBA00023268"/>
    </source>
</evidence>
<dbReference type="InterPro" id="IPR031717">
    <property type="entry name" value="ODO-1/KGD_C"/>
</dbReference>
<dbReference type="GO" id="GO:0000287">
    <property type="term" value="F:magnesium ion binding"/>
    <property type="evidence" value="ECO:0007669"/>
    <property type="project" value="UniProtKB-ARBA"/>
</dbReference>
<dbReference type="InterPro" id="IPR032106">
    <property type="entry name" value="2-oxogl_dehyd_N"/>
</dbReference>
<evidence type="ECO:0000313" key="14">
    <source>
        <dbReference type="EMBL" id="MBS6634552.1"/>
    </source>
</evidence>
<dbReference type="Gene3D" id="1.10.287.1150">
    <property type="entry name" value="TPP helical domain"/>
    <property type="match status" value="1"/>
</dbReference>
<dbReference type="GO" id="GO:0004591">
    <property type="term" value="F:oxoglutarate dehydrogenase (succinyl-transferring) activity"/>
    <property type="evidence" value="ECO:0007669"/>
    <property type="project" value="UniProtKB-EC"/>
</dbReference>
<dbReference type="GO" id="GO:0045252">
    <property type="term" value="C:oxoglutarate dehydrogenase complex"/>
    <property type="evidence" value="ECO:0007669"/>
    <property type="project" value="TreeGrafter"/>
</dbReference>
<dbReference type="SMART" id="SM00861">
    <property type="entry name" value="Transket_pyr"/>
    <property type="match status" value="1"/>
</dbReference>
<evidence type="ECO:0000256" key="1">
    <source>
        <dbReference type="ARBA" id="ARBA00001946"/>
    </source>
</evidence>
<dbReference type="InterPro" id="IPR005475">
    <property type="entry name" value="Transketolase-like_Pyr-bd"/>
</dbReference>
<feature type="domain" description="Transketolase-like pyrimidine-binding" evidence="13">
    <location>
        <begin position="895"/>
        <end position="1088"/>
    </location>
</feature>
<keyword evidence="8" id="KW-0786">Thiamine pyrophosphate</keyword>
<dbReference type="Gene3D" id="3.40.50.11610">
    <property type="entry name" value="Multifunctional 2-oxoglutarate metabolism enzyme, C-terminal domain"/>
    <property type="match status" value="1"/>
</dbReference>
<dbReference type="NCBIfam" id="NF008907">
    <property type="entry name" value="PRK12270.1"/>
    <property type="match status" value="1"/>
</dbReference>
<evidence type="ECO:0000256" key="2">
    <source>
        <dbReference type="ARBA" id="ARBA00001964"/>
    </source>
</evidence>
<accession>A0A943Y3J8</accession>